<keyword evidence="6" id="KW-1185">Reference proteome</keyword>
<dbReference type="AlphaFoldDB" id="K9VPZ4"/>
<evidence type="ECO:0000256" key="2">
    <source>
        <dbReference type="ARBA" id="ARBA00022729"/>
    </source>
</evidence>
<dbReference type="GO" id="GO:0016810">
    <property type="term" value="F:hydrolase activity, acting on carbon-nitrogen (but not peptide) bonds"/>
    <property type="evidence" value="ECO:0007669"/>
    <property type="project" value="InterPro"/>
</dbReference>
<gene>
    <name evidence="5" type="ORF">Osc7112_5039</name>
</gene>
<evidence type="ECO:0000256" key="3">
    <source>
        <dbReference type="SAM" id="Phobius"/>
    </source>
</evidence>
<dbReference type="HOGENOM" id="CLU_920455_0_0_3"/>
<dbReference type="KEGG" id="oni:Osc7112_5039"/>
<dbReference type="Pfam" id="PF01522">
    <property type="entry name" value="Polysacc_deac_1"/>
    <property type="match status" value="1"/>
</dbReference>
<dbReference type="PATRIC" id="fig|179408.3.peg.6273"/>
<name>K9VPZ4_9CYAN</name>
<proteinExistence type="predicted"/>
<evidence type="ECO:0000259" key="4">
    <source>
        <dbReference type="PROSITE" id="PS51677"/>
    </source>
</evidence>
<dbReference type="CDD" id="cd10918">
    <property type="entry name" value="CE4_NodB_like_5s_6s"/>
    <property type="match status" value="1"/>
</dbReference>
<accession>K9VPZ4</accession>
<dbReference type="InterPro" id="IPR002509">
    <property type="entry name" value="NODB_dom"/>
</dbReference>
<sequence length="308" mass="35913">MVNYLVNKLPEYFQSGITPRKKRIISFLLAFILTFITYQVILEIITVEIPIFGFHDIVDLQNPQEIPPLRREFPGDYSQQNLEPFLDYLVSHNYWFLSSQELYEYFIANPKQPVPSEYRDRPKVMITFDDGNKSIYTHLLPILETLENKYGKKTKAVVFINSGFLGHQDSLIKKVTCQDLRDGMQKGFYDIQSHGLNHENLTKIFLTALERELSEDQIRLRKCTQDLDPNRTVASHIAYPFGAVNKQVDKYVAKYFSSGYLYDSSKLKLRFFPPNKYRISRLTVNKKHSAKRLSNLASGSWLHKLIGK</sequence>
<evidence type="ECO:0000313" key="6">
    <source>
        <dbReference type="Proteomes" id="UP000010478"/>
    </source>
</evidence>
<dbReference type="PANTHER" id="PTHR34216:SF3">
    <property type="entry name" value="POLY-BETA-1,6-N-ACETYL-D-GLUCOSAMINE N-DEACETYLASE"/>
    <property type="match status" value="1"/>
</dbReference>
<dbReference type="SUPFAM" id="SSF88713">
    <property type="entry name" value="Glycoside hydrolase/deacetylase"/>
    <property type="match status" value="1"/>
</dbReference>
<dbReference type="InterPro" id="IPR011330">
    <property type="entry name" value="Glyco_hydro/deAcase_b/a-brl"/>
</dbReference>
<dbReference type="Gene3D" id="3.20.20.370">
    <property type="entry name" value="Glycoside hydrolase/deacetylase"/>
    <property type="match status" value="1"/>
</dbReference>
<keyword evidence="2" id="KW-0732">Signal</keyword>
<dbReference type="STRING" id="179408.Osc7112_5039"/>
<protein>
    <submittedName>
        <fullName evidence="5">Polysaccharide deacetylase</fullName>
    </submittedName>
</protein>
<keyword evidence="3" id="KW-1133">Transmembrane helix</keyword>
<dbReference type="eggNOG" id="COG0726">
    <property type="taxonomic scope" value="Bacteria"/>
</dbReference>
<organism evidence="5 6">
    <name type="scientific">Phormidium nigroviride PCC 7112</name>
    <dbReference type="NCBI Taxonomy" id="179408"/>
    <lineage>
        <taxon>Bacteria</taxon>
        <taxon>Bacillati</taxon>
        <taxon>Cyanobacteriota</taxon>
        <taxon>Cyanophyceae</taxon>
        <taxon>Oscillatoriophycideae</taxon>
        <taxon>Oscillatoriales</taxon>
        <taxon>Oscillatoriaceae</taxon>
        <taxon>Phormidium</taxon>
    </lineage>
</organism>
<dbReference type="RefSeq" id="WP_015178531.1">
    <property type="nucleotide sequence ID" value="NC_019729.1"/>
</dbReference>
<dbReference type="PROSITE" id="PS51677">
    <property type="entry name" value="NODB"/>
    <property type="match status" value="1"/>
</dbReference>
<feature type="transmembrane region" description="Helical" evidence="3">
    <location>
        <begin position="24"/>
        <end position="42"/>
    </location>
</feature>
<evidence type="ECO:0000256" key="1">
    <source>
        <dbReference type="ARBA" id="ARBA00004613"/>
    </source>
</evidence>
<keyword evidence="3" id="KW-0472">Membrane</keyword>
<dbReference type="InterPro" id="IPR051398">
    <property type="entry name" value="Polysacch_Deacetylase"/>
</dbReference>
<dbReference type="OrthoDB" id="9778320at2"/>
<dbReference type="Proteomes" id="UP000010478">
    <property type="component" value="Chromosome"/>
</dbReference>
<dbReference type="GO" id="GO:0005576">
    <property type="term" value="C:extracellular region"/>
    <property type="evidence" value="ECO:0007669"/>
    <property type="project" value="UniProtKB-SubCell"/>
</dbReference>
<comment type="subcellular location">
    <subcellularLocation>
        <location evidence="1">Secreted</location>
    </subcellularLocation>
</comment>
<evidence type="ECO:0000313" key="5">
    <source>
        <dbReference type="EMBL" id="AFZ09305.1"/>
    </source>
</evidence>
<keyword evidence="3" id="KW-0812">Transmembrane</keyword>
<dbReference type="PANTHER" id="PTHR34216">
    <property type="match status" value="1"/>
</dbReference>
<feature type="domain" description="NodB homology" evidence="4">
    <location>
        <begin position="122"/>
        <end position="308"/>
    </location>
</feature>
<reference evidence="5 6" key="1">
    <citation type="submission" date="2012-05" db="EMBL/GenBank/DDBJ databases">
        <title>Finished chromosome of genome of Oscillatoria sp. PCC 7112.</title>
        <authorList>
            <consortium name="US DOE Joint Genome Institute"/>
            <person name="Gugger M."/>
            <person name="Coursin T."/>
            <person name="Rippka R."/>
            <person name="Tandeau De Marsac N."/>
            <person name="Huntemann M."/>
            <person name="Wei C.-L."/>
            <person name="Han J."/>
            <person name="Detter J.C."/>
            <person name="Han C."/>
            <person name="Tapia R."/>
            <person name="Davenport K."/>
            <person name="Daligault H."/>
            <person name="Erkkila T."/>
            <person name="Gu W."/>
            <person name="Munk A.C.C."/>
            <person name="Teshima H."/>
            <person name="Xu Y."/>
            <person name="Chain P."/>
            <person name="Chen A."/>
            <person name="Krypides N."/>
            <person name="Mavromatis K."/>
            <person name="Markowitz V."/>
            <person name="Szeto E."/>
            <person name="Ivanova N."/>
            <person name="Mikhailova N."/>
            <person name="Ovchinnikova G."/>
            <person name="Pagani I."/>
            <person name="Pati A."/>
            <person name="Goodwin L."/>
            <person name="Peters L."/>
            <person name="Pitluck S."/>
            <person name="Woyke T."/>
            <person name="Kerfeld C."/>
        </authorList>
    </citation>
    <scope>NUCLEOTIDE SEQUENCE [LARGE SCALE GENOMIC DNA]</scope>
    <source>
        <strain evidence="5 6">PCC 7112</strain>
    </source>
</reference>
<dbReference type="EMBL" id="CP003614">
    <property type="protein sequence ID" value="AFZ09305.1"/>
    <property type="molecule type" value="Genomic_DNA"/>
</dbReference>
<dbReference type="GO" id="GO:0005975">
    <property type="term" value="P:carbohydrate metabolic process"/>
    <property type="evidence" value="ECO:0007669"/>
    <property type="project" value="InterPro"/>
</dbReference>